<feature type="transmembrane region" description="Helical" evidence="1">
    <location>
        <begin position="93"/>
        <end position="112"/>
    </location>
</feature>
<gene>
    <name evidence="2" type="ORF">HDF15_003597</name>
</gene>
<proteinExistence type="predicted"/>
<keyword evidence="1" id="KW-0812">Transmembrane</keyword>
<keyword evidence="1" id="KW-0472">Membrane</keyword>
<feature type="transmembrane region" description="Helical" evidence="1">
    <location>
        <begin position="54"/>
        <end position="81"/>
    </location>
</feature>
<accession>A0A7W7ZT11</accession>
<comment type="caution">
    <text evidence="2">The sequence shown here is derived from an EMBL/GenBank/DDBJ whole genome shotgun (WGS) entry which is preliminary data.</text>
</comment>
<keyword evidence="1" id="KW-1133">Transmembrane helix</keyword>
<dbReference type="Proteomes" id="UP000584867">
    <property type="component" value="Unassembled WGS sequence"/>
</dbReference>
<feature type="transmembrane region" description="Helical" evidence="1">
    <location>
        <begin position="132"/>
        <end position="157"/>
    </location>
</feature>
<dbReference type="RefSeq" id="WP_184257757.1">
    <property type="nucleotide sequence ID" value="NZ_JACHIO010000015.1"/>
</dbReference>
<evidence type="ECO:0000256" key="1">
    <source>
        <dbReference type="SAM" id="Phobius"/>
    </source>
</evidence>
<evidence type="ECO:0000313" key="2">
    <source>
        <dbReference type="EMBL" id="MBB5065234.1"/>
    </source>
</evidence>
<dbReference type="AlphaFoldDB" id="A0A7W7ZT11"/>
<feature type="transmembrane region" description="Helical" evidence="1">
    <location>
        <begin position="277"/>
        <end position="295"/>
    </location>
</feature>
<organism evidence="2 3">
    <name type="scientific">Granulicella mallensis</name>
    <dbReference type="NCBI Taxonomy" id="940614"/>
    <lineage>
        <taxon>Bacteria</taxon>
        <taxon>Pseudomonadati</taxon>
        <taxon>Acidobacteriota</taxon>
        <taxon>Terriglobia</taxon>
        <taxon>Terriglobales</taxon>
        <taxon>Acidobacteriaceae</taxon>
        <taxon>Granulicella</taxon>
    </lineage>
</organism>
<protein>
    <submittedName>
        <fullName evidence="2">MFS family permease</fullName>
    </submittedName>
</protein>
<reference evidence="2 3" key="1">
    <citation type="submission" date="2020-08" db="EMBL/GenBank/DDBJ databases">
        <title>Genomic Encyclopedia of Type Strains, Phase IV (KMG-V): Genome sequencing to study the core and pangenomes of soil and plant-associated prokaryotes.</title>
        <authorList>
            <person name="Whitman W."/>
        </authorList>
    </citation>
    <scope>NUCLEOTIDE SEQUENCE [LARGE SCALE GENOMIC DNA]</scope>
    <source>
        <strain evidence="2 3">X5P3</strain>
    </source>
</reference>
<feature type="transmembrane region" description="Helical" evidence="1">
    <location>
        <begin position="240"/>
        <end position="271"/>
    </location>
</feature>
<name>A0A7W7ZT11_9BACT</name>
<feature type="transmembrane region" description="Helical" evidence="1">
    <location>
        <begin position="351"/>
        <end position="376"/>
    </location>
</feature>
<feature type="transmembrane region" description="Helical" evidence="1">
    <location>
        <begin position="7"/>
        <end position="34"/>
    </location>
</feature>
<feature type="transmembrane region" description="Helical" evidence="1">
    <location>
        <begin position="302"/>
        <end position="321"/>
    </location>
</feature>
<dbReference type="EMBL" id="JACHIO010000015">
    <property type="protein sequence ID" value="MBB5065234.1"/>
    <property type="molecule type" value="Genomic_DNA"/>
</dbReference>
<evidence type="ECO:0000313" key="3">
    <source>
        <dbReference type="Proteomes" id="UP000584867"/>
    </source>
</evidence>
<sequence>MIRRPVGVVVSAIVLSLAAAMLCLMAGISVLGTVMARHMPVTVEAPGMASQPGFLLGFMIFAILFYLALAAWAIATVVGLFRMRSWARISIMIIGGGLAAIGLFSTLMSMAMPHIMKSMPPTPGADPTMMRIVFIVFAVMWLLIAAIGLWWLVYFALRNTREAFAQAKDQQGLPTTGTGMAAAYPAPAYPPPTSPLTDFTVARPLPQEPLQVPLIVPAEMYPQPVTAAPLRPASARPISITVIAVLLLLGLGVTLIAALLPFPAFLFGVILSGWTSHVTYLVLACLSGFAGVGLLKLQKPAWMLTFALYVVGLLNVLTMLLPSARQRLLDYQQMLSHKMGMPSTVFSQNPAFMNISLSLSMAFDVLVIATLMVLLWRARGAFEPEPARSNDHAAE</sequence>